<dbReference type="Proteomes" id="UP001282284">
    <property type="component" value="Unassembled WGS sequence"/>
</dbReference>
<feature type="transmembrane region" description="Helical" evidence="1">
    <location>
        <begin position="229"/>
        <end position="252"/>
    </location>
</feature>
<keyword evidence="1" id="KW-1133">Transmembrane helix</keyword>
<accession>A0ABU4GFA4</accession>
<feature type="transmembrane region" description="Helical" evidence="1">
    <location>
        <begin position="72"/>
        <end position="92"/>
    </location>
</feature>
<name>A0ABU4GFA4_9BACL</name>
<dbReference type="RefSeq" id="WP_317946459.1">
    <property type="nucleotide sequence ID" value="NZ_JAUBDI010000026.1"/>
</dbReference>
<proteinExistence type="predicted"/>
<gene>
    <name evidence="2" type="ORF">QT711_17700</name>
</gene>
<evidence type="ECO:0000313" key="3">
    <source>
        <dbReference type="Proteomes" id="UP001282284"/>
    </source>
</evidence>
<feature type="transmembrane region" description="Helical" evidence="1">
    <location>
        <begin position="155"/>
        <end position="176"/>
    </location>
</feature>
<sequence length="522" mass="57033">MSRFILRRDRVRLFVWLFSISALTWLTAISFTGLYQTEQERQAIAETMKNPAMSAMIGKGYGLDAYTTGAMLAHQMLLFTAVAVAIMSILFVNRHTRAEEEDGRFELLRALPVGGLTNIGATLLLNATFNVLLAIVTAIGLLALQIESIDLVGSMLYGAALVVTGIFFGVVTALFAQLSESARGTIGLSFSILGLAYLLRAVGDAGNAILSWFSPLGWVLAAEVFVNNYWWPIVLTLAGALVIACIAFYLHALRDLGAGYIRARRGRKSASVFLQTSFGLAFRLQRTALYSWAIGMFVLGLSYGSVLGDLESFFLENEMLAQMLQPVEGFSLLEQFIPMLMSVIAMIGTIPVLMVMLKVRREEKKGRLDAILSRSVSRIRLLSEYVLLSFLTSIVMLGVGALGLWSASSAVLTENLSIGLLLKAAYVNVPAILVMIGMVVLLIGLLPSRSNAIWVYLIYSFIVVYMGGLLQFPDWLGKLSPFGYVPKVPIEQVNGTIASLVVLLGIVLIAFGMKMFSKRDVQ</sequence>
<feature type="transmembrane region" description="Helical" evidence="1">
    <location>
        <begin position="336"/>
        <end position="357"/>
    </location>
</feature>
<feature type="transmembrane region" description="Helical" evidence="1">
    <location>
        <begin position="453"/>
        <end position="473"/>
    </location>
</feature>
<comment type="caution">
    <text evidence="2">The sequence shown here is derived from an EMBL/GenBank/DDBJ whole genome shotgun (WGS) entry which is preliminary data.</text>
</comment>
<feature type="transmembrane region" description="Helical" evidence="1">
    <location>
        <begin position="12"/>
        <end position="31"/>
    </location>
</feature>
<evidence type="ECO:0000256" key="1">
    <source>
        <dbReference type="SAM" id="Phobius"/>
    </source>
</evidence>
<feature type="transmembrane region" description="Helical" evidence="1">
    <location>
        <begin position="493"/>
        <end position="513"/>
    </location>
</feature>
<keyword evidence="3" id="KW-1185">Reference proteome</keyword>
<keyword evidence="1" id="KW-0472">Membrane</keyword>
<keyword evidence="1" id="KW-0812">Transmembrane</keyword>
<feature type="transmembrane region" description="Helical" evidence="1">
    <location>
        <begin position="425"/>
        <end position="446"/>
    </location>
</feature>
<reference evidence="2 3" key="1">
    <citation type="submission" date="2023-06" db="EMBL/GenBank/DDBJ databases">
        <title>Sporosarcina sp. nov., isolated from Korean traditional fermented seafood 'Jeotgal'.</title>
        <authorList>
            <person name="Yang A.I."/>
            <person name="Shin N.-R."/>
        </authorList>
    </citation>
    <scope>NUCLEOTIDE SEQUENCE [LARGE SCALE GENOMIC DNA]</scope>
    <source>
        <strain evidence="2 3">KCTC13119</strain>
    </source>
</reference>
<protein>
    <submittedName>
        <fullName evidence="2">ABC transporter permease</fullName>
    </submittedName>
</protein>
<feature type="transmembrane region" description="Helical" evidence="1">
    <location>
        <begin position="188"/>
        <end position="209"/>
    </location>
</feature>
<feature type="transmembrane region" description="Helical" evidence="1">
    <location>
        <begin position="287"/>
        <end position="306"/>
    </location>
</feature>
<dbReference type="EMBL" id="JAUBDI010000026">
    <property type="protein sequence ID" value="MDW0114998.1"/>
    <property type="molecule type" value="Genomic_DNA"/>
</dbReference>
<feature type="transmembrane region" description="Helical" evidence="1">
    <location>
        <begin position="385"/>
        <end position="405"/>
    </location>
</feature>
<organism evidence="2 3">
    <name type="scientific">Sporosarcina saromensis</name>
    <dbReference type="NCBI Taxonomy" id="359365"/>
    <lineage>
        <taxon>Bacteria</taxon>
        <taxon>Bacillati</taxon>
        <taxon>Bacillota</taxon>
        <taxon>Bacilli</taxon>
        <taxon>Bacillales</taxon>
        <taxon>Caryophanaceae</taxon>
        <taxon>Sporosarcina</taxon>
    </lineage>
</organism>
<feature type="transmembrane region" description="Helical" evidence="1">
    <location>
        <begin position="113"/>
        <end position="143"/>
    </location>
</feature>
<evidence type="ECO:0000313" key="2">
    <source>
        <dbReference type="EMBL" id="MDW0114998.1"/>
    </source>
</evidence>